<sequence length="681" mass="77732">MKTFLNSFYKSQSTIYRFFLFLCTTALIVYLFPKGGIFKYEFAKGKPWQYENLYAPFDFAIAKTEAEIEVEKKRITDNVIPYFEFDTIVANTAKESYNKAFSSYLKELDQSSSSDQARVFGRIILNDIYRYGVLQENYSYDKKRQVFLNKGNKAEAITYDQILSLNEVTKTINSRIEKSDYADFKSDFIALFYDLIKPNVKRNQKLTQSTLESELTKVLTTRGGVTKGSRIIAKGEVVEGEKLQILNSLKSEYESQVWSDKNFYWIVFGYCLLVSLALAMLLLFVRKYRADIYENNTQITFIFFNVLFLVLITTFVVKYRSSFIYVVPLCILPLILKAFFDSRLGLFTHVITVLILGFVVPNSYEYTFLQIIAGIVTILTISESFKRANLFISVGQITLVYIIAYVAFHVIHEGSISNIDWATIGLFVLGGFATLIVHPLIYAYEKVFGLISDVSLLELSDTNSVLLKELSNKAPGTFHHSLNVANIAEAAANEIGANAMLVRVGALYHDIGKMANPTYFTENQMASGSAHDTLSPKESAKIIIDHVIQGIEIAKKYNLPDRLIDFIRTHHGTSTVYYFYVKEKENNENVNIEDFQYPGPKPFSKETAILMMSDSVEAASKSLKNPTSSLIDSFVEKIVNKQMEEGQFLNANITFKEIQQVKKVFKRKLTNIYHLRIEYPE</sequence>
<dbReference type="AlphaFoldDB" id="A0A504JE11"/>
<dbReference type="SMART" id="SM00471">
    <property type="entry name" value="HDc"/>
    <property type="match status" value="1"/>
</dbReference>
<dbReference type="InterPro" id="IPR052722">
    <property type="entry name" value="PgpH_phosphodiesterase"/>
</dbReference>
<keyword evidence="1" id="KW-1133">Transmembrane helix</keyword>
<feature type="transmembrane region" description="Helical" evidence="1">
    <location>
        <begin position="344"/>
        <end position="360"/>
    </location>
</feature>
<dbReference type="OrthoDB" id="9806952at2"/>
<comment type="caution">
    <text evidence="3">The sequence shown here is derived from an EMBL/GenBank/DDBJ whole genome shotgun (WGS) entry which is preliminary data.</text>
</comment>
<feature type="transmembrane region" description="Helical" evidence="1">
    <location>
        <begin position="389"/>
        <end position="411"/>
    </location>
</feature>
<dbReference type="InterPro" id="IPR006674">
    <property type="entry name" value="HD_domain"/>
</dbReference>
<keyword evidence="4" id="KW-1185">Reference proteome</keyword>
<reference evidence="3 4" key="1">
    <citation type="submission" date="2019-06" db="EMBL/GenBank/DDBJ databases">
        <authorList>
            <person name="Meng X."/>
        </authorList>
    </citation>
    <scope>NUCLEOTIDE SEQUENCE [LARGE SCALE GENOMIC DNA]</scope>
    <source>
        <strain evidence="3 4">M625</strain>
    </source>
</reference>
<dbReference type="RefSeq" id="WP_140589278.1">
    <property type="nucleotide sequence ID" value="NZ_VFWZ01000001.1"/>
</dbReference>
<accession>A0A504JE11</accession>
<feature type="transmembrane region" description="Helical" evidence="1">
    <location>
        <begin position="366"/>
        <end position="382"/>
    </location>
</feature>
<dbReference type="Pfam" id="PF01966">
    <property type="entry name" value="HD"/>
    <property type="match status" value="1"/>
</dbReference>
<evidence type="ECO:0000313" key="4">
    <source>
        <dbReference type="Proteomes" id="UP000315540"/>
    </source>
</evidence>
<evidence type="ECO:0000256" key="1">
    <source>
        <dbReference type="SAM" id="Phobius"/>
    </source>
</evidence>
<dbReference type="InterPro" id="IPR011621">
    <property type="entry name" value="Metal-dep_PHydrolase_7TM_intra"/>
</dbReference>
<dbReference type="InterPro" id="IPR006675">
    <property type="entry name" value="HDIG_dom"/>
</dbReference>
<feature type="transmembrane region" description="Helical" evidence="1">
    <location>
        <begin position="15"/>
        <end position="32"/>
    </location>
</feature>
<organism evidence="3 4">
    <name type="scientific">Aquimarina algicola</name>
    <dbReference type="NCBI Taxonomy" id="2589995"/>
    <lineage>
        <taxon>Bacteria</taxon>
        <taxon>Pseudomonadati</taxon>
        <taxon>Bacteroidota</taxon>
        <taxon>Flavobacteriia</taxon>
        <taxon>Flavobacteriales</taxon>
        <taxon>Flavobacteriaceae</taxon>
        <taxon>Aquimarina</taxon>
    </lineage>
</organism>
<dbReference type="Gene3D" id="1.10.3210.10">
    <property type="entry name" value="Hypothetical protein af1432"/>
    <property type="match status" value="1"/>
</dbReference>
<keyword evidence="1" id="KW-0472">Membrane</keyword>
<evidence type="ECO:0000313" key="3">
    <source>
        <dbReference type="EMBL" id="TPN89067.1"/>
    </source>
</evidence>
<gene>
    <name evidence="3" type="ORF">FHK87_02275</name>
</gene>
<dbReference type="Pfam" id="PF07698">
    <property type="entry name" value="7TM-7TMR_HD"/>
    <property type="match status" value="1"/>
</dbReference>
<feature type="domain" description="HD" evidence="2">
    <location>
        <begin position="477"/>
        <end position="619"/>
    </location>
</feature>
<feature type="transmembrane region" description="Helical" evidence="1">
    <location>
        <begin position="263"/>
        <end position="285"/>
    </location>
</feature>
<protein>
    <submittedName>
        <fullName evidence="3">HDIG domain-containing protein</fullName>
    </submittedName>
</protein>
<feature type="transmembrane region" description="Helical" evidence="1">
    <location>
        <begin position="297"/>
        <end position="317"/>
    </location>
</feature>
<dbReference type="PROSITE" id="PS51831">
    <property type="entry name" value="HD"/>
    <property type="match status" value="1"/>
</dbReference>
<dbReference type="EMBL" id="VFWZ01000001">
    <property type="protein sequence ID" value="TPN89067.1"/>
    <property type="molecule type" value="Genomic_DNA"/>
</dbReference>
<dbReference type="CDD" id="cd00077">
    <property type="entry name" value="HDc"/>
    <property type="match status" value="1"/>
</dbReference>
<evidence type="ECO:0000259" key="2">
    <source>
        <dbReference type="PROSITE" id="PS51831"/>
    </source>
</evidence>
<keyword evidence="1" id="KW-0812">Transmembrane</keyword>
<dbReference type="Proteomes" id="UP000315540">
    <property type="component" value="Unassembled WGS sequence"/>
</dbReference>
<name>A0A504JE11_9FLAO</name>
<dbReference type="PANTHER" id="PTHR36442:SF1">
    <property type="entry name" value="CYCLIC-DI-AMP PHOSPHODIESTERASE PGPH"/>
    <property type="match status" value="1"/>
</dbReference>
<feature type="transmembrane region" description="Helical" evidence="1">
    <location>
        <begin position="423"/>
        <end position="444"/>
    </location>
</feature>
<feature type="transmembrane region" description="Helical" evidence="1">
    <location>
        <begin position="323"/>
        <end position="339"/>
    </location>
</feature>
<dbReference type="InterPro" id="IPR011624">
    <property type="entry name" value="Metal-dep_PHydrolase_7TM_extra"/>
</dbReference>
<dbReference type="PANTHER" id="PTHR36442">
    <property type="entry name" value="CYCLIC-DI-AMP PHOSPHODIESTERASE PGPH"/>
    <property type="match status" value="1"/>
</dbReference>
<dbReference type="NCBIfam" id="TIGR00277">
    <property type="entry name" value="HDIG"/>
    <property type="match status" value="1"/>
</dbReference>
<dbReference type="Pfam" id="PF07697">
    <property type="entry name" value="7TMR-HDED"/>
    <property type="match status" value="1"/>
</dbReference>
<proteinExistence type="predicted"/>
<dbReference type="InterPro" id="IPR003607">
    <property type="entry name" value="HD/PDEase_dom"/>
</dbReference>
<dbReference type="SUPFAM" id="SSF109604">
    <property type="entry name" value="HD-domain/PDEase-like"/>
    <property type="match status" value="1"/>
</dbReference>